<feature type="region of interest" description="Disordered" evidence="4">
    <location>
        <begin position="49"/>
        <end position="107"/>
    </location>
</feature>
<dbReference type="Pfam" id="PF06978">
    <property type="entry name" value="POP1_N"/>
    <property type="match status" value="1"/>
</dbReference>
<reference evidence="8" key="1">
    <citation type="journal article" date="2019" name="Nat. Commun.">
        <title>Genome-wide association mapping of date palm fruit traits.</title>
        <authorList>
            <person name="Hazzouri K.M."/>
            <person name="Gros-Balthazard M."/>
            <person name="Flowers J.M."/>
            <person name="Copetti D."/>
            <person name="Lemansour A."/>
            <person name="Lebrun M."/>
            <person name="Masmoudi K."/>
            <person name="Ferrand S."/>
            <person name="Dhar M.I."/>
            <person name="Fresquez Z.A."/>
            <person name="Rosas U."/>
            <person name="Zhang J."/>
            <person name="Talag J."/>
            <person name="Lee S."/>
            <person name="Kudrna D."/>
            <person name="Powell R.F."/>
            <person name="Leitch I.J."/>
            <person name="Krueger R.R."/>
            <person name="Wing R.A."/>
            <person name="Amiri K.M.A."/>
            <person name="Purugganan M.D."/>
        </authorList>
    </citation>
    <scope>NUCLEOTIDE SEQUENCE [LARGE SCALE GENOMIC DNA]</scope>
    <source>
        <strain evidence="8">cv. Khalas</strain>
    </source>
</reference>
<proteinExistence type="predicted"/>
<feature type="region of interest" description="Disordered" evidence="4">
    <location>
        <begin position="389"/>
        <end position="413"/>
    </location>
</feature>
<protein>
    <submittedName>
        <fullName evidence="9">Ribonucleases P/MRP protein subunit POP1 isoform X1</fullName>
    </submittedName>
</protein>
<dbReference type="GO" id="GO:0005655">
    <property type="term" value="C:nucleolar ribonuclease P complex"/>
    <property type="evidence" value="ECO:0007669"/>
    <property type="project" value="InterPro"/>
</dbReference>
<dbReference type="InterPro" id="IPR039182">
    <property type="entry name" value="Pop1"/>
</dbReference>
<keyword evidence="3" id="KW-0539">Nucleus</keyword>
<dbReference type="InterPro" id="IPR009723">
    <property type="entry name" value="Pop1_N"/>
</dbReference>
<keyword evidence="8" id="KW-1185">Reference proteome</keyword>
<evidence type="ECO:0000256" key="4">
    <source>
        <dbReference type="SAM" id="MobiDB-lite"/>
    </source>
</evidence>
<evidence type="ECO:0000313" key="8">
    <source>
        <dbReference type="Proteomes" id="UP000228380"/>
    </source>
</evidence>
<dbReference type="OrthoDB" id="442863at2759"/>
<evidence type="ECO:0000256" key="1">
    <source>
        <dbReference type="ARBA" id="ARBA00004123"/>
    </source>
</evidence>
<dbReference type="InterPro" id="IPR012590">
    <property type="entry name" value="POPLD_dom"/>
</dbReference>
<feature type="region of interest" description="Disordered" evidence="4">
    <location>
        <begin position="1"/>
        <end position="23"/>
    </location>
</feature>
<dbReference type="GeneID" id="103721013"/>
<evidence type="ECO:0000259" key="5">
    <source>
        <dbReference type="Pfam" id="PF06978"/>
    </source>
</evidence>
<keyword evidence="2" id="KW-0819">tRNA processing</keyword>
<dbReference type="Pfam" id="PF22770">
    <property type="entry name" value="POP1_C"/>
    <property type="match status" value="1"/>
</dbReference>
<dbReference type="PANTHER" id="PTHR22731:SF3">
    <property type="entry name" value="RIBONUCLEASES P_MRP PROTEIN SUBUNIT POP1"/>
    <property type="match status" value="1"/>
</dbReference>
<evidence type="ECO:0000259" key="7">
    <source>
        <dbReference type="Pfam" id="PF22770"/>
    </source>
</evidence>
<dbReference type="RefSeq" id="XP_026665789.2">
    <property type="nucleotide sequence ID" value="XM_026809988.2"/>
</dbReference>
<reference evidence="9" key="2">
    <citation type="submission" date="2025-08" db="UniProtKB">
        <authorList>
            <consortium name="RefSeq"/>
        </authorList>
    </citation>
    <scope>IDENTIFICATION</scope>
    <source>
        <tissue evidence="9">Young leaves</tissue>
    </source>
</reference>
<dbReference type="AlphaFoldDB" id="A0A8B8JC02"/>
<sequence>MAPERGHPAPTSSSAPPPPPRILNVQKFAESRGPELEALHAIVSNRLGDDFRIRRSKRRRTTGHKVTRNRRVKRRKVGDGDGDGGVPEGTSAEDDRKKKVSRRTRRRFEFQKNPASGFCTSGDGTRRLRTHLWHAKRFAMVKQWGFYLPLGLHGRGRGSRAILKWLKYGALIHDASYSLPIQLEGPEDSILAILRMVLLPSPSGPTDISEKHSQMVIHGVCYAYAMLYHVGNPLSHFIAPVIYMWRPFLSDDRNSVQQDDVSNGCCNSGKNGSSTSPRQLWIWLHAAAFNEGFNALRFACQKQMHESGKCVSCFTLEGHIARLEIMGSKAIQVLQKTLHPLTESCSTSDHSELTHPYLIASTNSQLQKACVLNRAEHLPSHAILSLTVDDPRDLPSKGAEPASEAHNRLESNLQEEDIRNSSLLVSGESAKNEDKLLSLWSEPETSGIFLSDSRSLWDSSDKMSPPIPENVLCTEKHHRRLKFFHFDPTNYGMPATEAKDDFSQSCPVLLLKHAKQGWSIILPLSWIKPFWMSLILHGAHVIGLRERRWIACNSGLPSFPFDFPDCKAYMSFMANEASSFDRAAELRPLAVRPVKVPVPPPWDCIMSTVGKGPFILKGFQTQDVQGSGGVAPECSLVNLASQNVGTLDQATASFQGFIPRTPKILKEYLEKICDGKFLLFPSMAMMEKDFSDPNPFNWVTRSDHQMSADKELCLVRILLHAYKEGVFEEGAVVCAPILTDLSQWTSRSEEQEQLTVTQSFVRSCFTQQDSGKWKLQVPEDPSALHSFRWPIGFVTSGFVYGSSKPVAVAFCEAKLLAMLRVQQWNQTQETRPEIFVWVRNMRSTAYRRALATIVLEQQKEDLEFL</sequence>
<organism evidence="8 9">
    <name type="scientific">Phoenix dactylifera</name>
    <name type="common">Date palm</name>
    <dbReference type="NCBI Taxonomy" id="42345"/>
    <lineage>
        <taxon>Eukaryota</taxon>
        <taxon>Viridiplantae</taxon>
        <taxon>Streptophyta</taxon>
        <taxon>Embryophyta</taxon>
        <taxon>Tracheophyta</taxon>
        <taxon>Spermatophyta</taxon>
        <taxon>Magnoliopsida</taxon>
        <taxon>Liliopsida</taxon>
        <taxon>Arecaceae</taxon>
        <taxon>Coryphoideae</taxon>
        <taxon>Phoeniceae</taxon>
        <taxon>Phoenix</taxon>
    </lineage>
</organism>
<feature type="domain" description="Pop1 N-terminal" evidence="5">
    <location>
        <begin position="112"/>
        <end position="185"/>
    </location>
</feature>
<feature type="compositionally biased region" description="Basic residues" evidence="4">
    <location>
        <begin position="54"/>
        <end position="76"/>
    </location>
</feature>
<comment type="subcellular location">
    <subcellularLocation>
        <location evidence="1">Nucleus</location>
    </subcellularLocation>
</comment>
<dbReference type="InterPro" id="IPR055079">
    <property type="entry name" value="POP1_C"/>
</dbReference>
<dbReference type="Pfam" id="PF08170">
    <property type="entry name" value="POPLD"/>
    <property type="match status" value="1"/>
</dbReference>
<feature type="domain" description="POPLD" evidence="6">
    <location>
        <begin position="517"/>
        <end position="593"/>
    </location>
</feature>
<dbReference type="Proteomes" id="UP000228380">
    <property type="component" value="Chromosome 1"/>
</dbReference>
<dbReference type="GO" id="GO:0000172">
    <property type="term" value="C:ribonuclease MRP complex"/>
    <property type="evidence" value="ECO:0007669"/>
    <property type="project" value="InterPro"/>
</dbReference>
<evidence type="ECO:0000313" key="9">
    <source>
        <dbReference type="RefSeq" id="XP_026665789.2"/>
    </source>
</evidence>
<feature type="domain" description="POP1 C-terminal" evidence="7">
    <location>
        <begin position="769"/>
        <end position="854"/>
    </location>
</feature>
<accession>A0A8B8JC02</accession>
<evidence type="ECO:0000259" key="6">
    <source>
        <dbReference type="Pfam" id="PF08170"/>
    </source>
</evidence>
<name>A0A8B8JC02_PHODC</name>
<evidence type="ECO:0000256" key="2">
    <source>
        <dbReference type="ARBA" id="ARBA00022694"/>
    </source>
</evidence>
<dbReference type="PANTHER" id="PTHR22731">
    <property type="entry name" value="RIBONUCLEASES P/MRP PROTEIN SUBUNIT POP1"/>
    <property type="match status" value="1"/>
</dbReference>
<gene>
    <name evidence="9" type="primary">LOC103721013</name>
</gene>
<dbReference type="GO" id="GO:0001682">
    <property type="term" value="P:tRNA 5'-leader removal"/>
    <property type="evidence" value="ECO:0007669"/>
    <property type="project" value="InterPro"/>
</dbReference>
<evidence type="ECO:0000256" key="3">
    <source>
        <dbReference type="ARBA" id="ARBA00023242"/>
    </source>
</evidence>